<dbReference type="InterPro" id="IPR016032">
    <property type="entry name" value="Sig_transdc_resp-reg_C-effctor"/>
</dbReference>
<keyword evidence="3" id="KW-0805">Transcription regulation</keyword>
<comment type="caution">
    <text evidence="9">The sequence shown here is derived from an EMBL/GenBank/DDBJ whole genome shotgun (WGS) entry which is preliminary data.</text>
</comment>
<dbReference type="Gene3D" id="1.10.10.10">
    <property type="entry name" value="Winged helix-like DNA-binding domain superfamily/Winged helix DNA-binding domain"/>
    <property type="match status" value="1"/>
</dbReference>
<dbReference type="PANTHER" id="PTHR35807">
    <property type="entry name" value="TRANSCRIPTIONAL REGULATOR REDD-RELATED"/>
    <property type="match status" value="1"/>
</dbReference>
<dbReference type="Pfam" id="PF03704">
    <property type="entry name" value="BTAD"/>
    <property type="match status" value="1"/>
</dbReference>
<feature type="region of interest" description="Disordered" evidence="7">
    <location>
        <begin position="256"/>
        <end position="275"/>
    </location>
</feature>
<dbReference type="InterPro" id="IPR036388">
    <property type="entry name" value="WH-like_DNA-bd_sf"/>
</dbReference>
<evidence type="ECO:0000259" key="8">
    <source>
        <dbReference type="PROSITE" id="PS51755"/>
    </source>
</evidence>
<accession>A0ABN2X8N2</accession>
<dbReference type="PROSITE" id="PS51755">
    <property type="entry name" value="OMPR_PHOB"/>
    <property type="match status" value="1"/>
</dbReference>
<evidence type="ECO:0000256" key="3">
    <source>
        <dbReference type="ARBA" id="ARBA00023015"/>
    </source>
</evidence>
<dbReference type="SMART" id="SM01043">
    <property type="entry name" value="BTAD"/>
    <property type="match status" value="1"/>
</dbReference>
<dbReference type="Proteomes" id="UP001500897">
    <property type="component" value="Unassembled WGS sequence"/>
</dbReference>
<sequence length="275" mass="29837">MARFLFLGPLEICAAQGPVGVGGGRQRSLLLLLLVNEGRLVTKEQILAEIWPEGAPRQADNALHALVARLRKALDSWYGPGFAADHLVTGRPGYGLYLDPDESDAAEFSRLSAQARSWAPDRPDHALRLLEQALALWRGPALGDGATGPLLAAAAARLDEQRLAAVEERLRLEEVLGHHAPATCELQQLVALHPLHEGLARHLMTALYRSGRQAEALAEYHRIRSALRNELGLDPSPALRAFMAAILRHEMPVGAEEAGPLHGRPRTSARALVGR</sequence>
<dbReference type="SUPFAM" id="SSF48452">
    <property type="entry name" value="TPR-like"/>
    <property type="match status" value="1"/>
</dbReference>
<evidence type="ECO:0000313" key="9">
    <source>
        <dbReference type="EMBL" id="GAA2107268.1"/>
    </source>
</evidence>
<feature type="domain" description="OmpR/PhoB-type" evidence="8">
    <location>
        <begin position="1"/>
        <end position="98"/>
    </location>
</feature>
<evidence type="ECO:0000256" key="2">
    <source>
        <dbReference type="ARBA" id="ARBA00023012"/>
    </source>
</evidence>
<dbReference type="SMART" id="SM00862">
    <property type="entry name" value="Trans_reg_C"/>
    <property type="match status" value="1"/>
</dbReference>
<dbReference type="SUPFAM" id="SSF46894">
    <property type="entry name" value="C-terminal effector domain of the bipartite response regulators"/>
    <property type="match status" value="1"/>
</dbReference>
<keyword evidence="10" id="KW-1185">Reference proteome</keyword>
<evidence type="ECO:0000256" key="5">
    <source>
        <dbReference type="ARBA" id="ARBA00023163"/>
    </source>
</evidence>
<dbReference type="InterPro" id="IPR005158">
    <property type="entry name" value="BTAD"/>
</dbReference>
<protein>
    <recommendedName>
        <fullName evidence="8">OmpR/PhoB-type domain-containing protein</fullName>
    </recommendedName>
</protein>
<feature type="DNA-binding region" description="OmpR/PhoB-type" evidence="6">
    <location>
        <begin position="1"/>
        <end position="98"/>
    </location>
</feature>
<dbReference type="Gene3D" id="1.25.40.10">
    <property type="entry name" value="Tetratricopeptide repeat domain"/>
    <property type="match status" value="1"/>
</dbReference>
<keyword evidence="5" id="KW-0804">Transcription</keyword>
<evidence type="ECO:0000256" key="4">
    <source>
        <dbReference type="ARBA" id="ARBA00023125"/>
    </source>
</evidence>
<gene>
    <name evidence="9" type="ORF">GCM10009759_46180</name>
</gene>
<comment type="similarity">
    <text evidence="1">Belongs to the AfsR/DnrI/RedD regulatory family.</text>
</comment>
<evidence type="ECO:0000313" key="10">
    <source>
        <dbReference type="Proteomes" id="UP001500897"/>
    </source>
</evidence>
<keyword evidence="4 6" id="KW-0238">DNA-binding</keyword>
<dbReference type="Pfam" id="PF00486">
    <property type="entry name" value="Trans_reg_C"/>
    <property type="match status" value="1"/>
</dbReference>
<keyword evidence="2" id="KW-0902">Two-component regulatory system</keyword>
<dbReference type="PANTHER" id="PTHR35807:SF1">
    <property type="entry name" value="TRANSCRIPTIONAL REGULATOR REDD"/>
    <property type="match status" value="1"/>
</dbReference>
<reference evidence="9 10" key="1">
    <citation type="journal article" date="2019" name="Int. J. Syst. Evol. Microbiol.">
        <title>The Global Catalogue of Microorganisms (GCM) 10K type strain sequencing project: providing services to taxonomists for standard genome sequencing and annotation.</title>
        <authorList>
            <consortium name="The Broad Institute Genomics Platform"/>
            <consortium name="The Broad Institute Genome Sequencing Center for Infectious Disease"/>
            <person name="Wu L."/>
            <person name="Ma J."/>
        </authorList>
    </citation>
    <scope>NUCLEOTIDE SEQUENCE [LARGE SCALE GENOMIC DNA]</scope>
    <source>
        <strain evidence="9 10">JCM 14559</strain>
    </source>
</reference>
<proteinExistence type="inferred from homology"/>
<dbReference type="InterPro" id="IPR051677">
    <property type="entry name" value="AfsR-DnrI-RedD_regulator"/>
</dbReference>
<evidence type="ECO:0000256" key="7">
    <source>
        <dbReference type="SAM" id="MobiDB-lite"/>
    </source>
</evidence>
<name>A0ABN2X8N2_9ACTN</name>
<dbReference type="InterPro" id="IPR011990">
    <property type="entry name" value="TPR-like_helical_dom_sf"/>
</dbReference>
<dbReference type="InterPro" id="IPR001867">
    <property type="entry name" value="OmpR/PhoB-type_DNA-bd"/>
</dbReference>
<dbReference type="CDD" id="cd15831">
    <property type="entry name" value="BTAD"/>
    <property type="match status" value="1"/>
</dbReference>
<organism evidence="9 10">
    <name type="scientific">Kitasatospora saccharophila</name>
    <dbReference type="NCBI Taxonomy" id="407973"/>
    <lineage>
        <taxon>Bacteria</taxon>
        <taxon>Bacillati</taxon>
        <taxon>Actinomycetota</taxon>
        <taxon>Actinomycetes</taxon>
        <taxon>Kitasatosporales</taxon>
        <taxon>Streptomycetaceae</taxon>
        <taxon>Kitasatospora</taxon>
    </lineage>
</organism>
<dbReference type="EMBL" id="BAAANS010000032">
    <property type="protein sequence ID" value="GAA2107268.1"/>
    <property type="molecule type" value="Genomic_DNA"/>
</dbReference>
<evidence type="ECO:0000256" key="1">
    <source>
        <dbReference type="ARBA" id="ARBA00005820"/>
    </source>
</evidence>
<evidence type="ECO:0000256" key="6">
    <source>
        <dbReference type="PROSITE-ProRule" id="PRU01091"/>
    </source>
</evidence>